<dbReference type="InParanoid" id="G4YY77"/>
<reference evidence="3 4" key="1">
    <citation type="journal article" date="2006" name="Science">
        <title>Phytophthora genome sequences uncover evolutionary origins and mechanisms of pathogenesis.</title>
        <authorList>
            <person name="Tyler B.M."/>
            <person name="Tripathy S."/>
            <person name="Zhang X."/>
            <person name="Dehal P."/>
            <person name="Jiang R.H."/>
            <person name="Aerts A."/>
            <person name="Arredondo F.D."/>
            <person name="Baxter L."/>
            <person name="Bensasson D."/>
            <person name="Beynon J.L."/>
            <person name="Chapman J."/>
            <person name="Damasceno C.M."/>
            <person name="Dorrance A.E."/>
            <person name="Dou D."/>
            <person name="Dickerman A.W."/>
            <person name="Dubchak I.L."/>
            <person name="Garbelotto M."/>
            <person name="Gijzen M."/>
            <person name="Gordon S.G."/>
            <person name="Govers F."/>
            <person name="Grunwald N.J."/>
            <person name="Huang W."/>
            <person name="Ivors K.L."/>
            <person name="Jones R.W."/>
            <person name="Kamoun S."/>
            <person name="Krampis K."/>
            <person name="Lamour K.H."/>
            <person name="Lee M.K."/>
            <person name="McDonald W.H."/>
            <person name="Medina M."/>
            <person name="Meijer H.J."/>
            <person name="Nordberg E.K."/>
            <person name="Maclean D.J."/>
            <person name="Ospina-Giraldo M.D."/>
            <person name="Morris P.F."/>
            <person name="Phuntumart V."/>
            <person name="Putnam N.H."/>
            <person name="Rash S."/>
            <person name="Rose J.K."/>
            <person name="Sakihama Y."/>
            <person name="Salamov A.A."/>
            <person name="Savidor A."/>
            <person name="Scheuring C.F."/>
            <person name="Smith B.M."/>
            <person name="Sobral B.W."/>
            <person name="Terry A."/>
            <person name="Torto-Alalibo T.A."/>
            <person name="Win J."/>
            <person name="Xu Z."/>
            <person name="Zhang H."/>
            <person name="Grigoriev I.V."/>
            <person name="Rokhsar D.S."/>
            <person name="Boore J.L."/>
        </authorList>
    </citation>
    <scope>NUCLEOTIDE SEQUENCE [LARGE SCALE GENOMIC DNA]</scope>
    <source>
        <strain evidence="3 4">P6497</strain>
    </source>
</reference>
<dbReference type="EMBL" id="JH159152">
    <property type="protein sequence ID" value="EGZ23228.1"/>
    <property type="molecule type" value="Genomic_DNA"/>
</dbReference>
<evidence type="ECO:0000313" key="4">
    <source>
        <dbReference type="Proteomes" id="UP000002640"/>
    </source>
</evidence>
<dbReference type="InterPro" id="IPR000836">
    <property type="entry name" value="PRTase_dom"/>
</dbReference>
<dbReference type="Gene3D" id="3.40.50.2020">
    <property type="match status" value="1"/>
</dbReference>
<dbReference type="AlphaFoldDB" id="G4YY77"/>
<accession>G4YY77</accession>
<protein>
    <recommendedName>
        <fullName evidence="2">Phosphoribosyltransferase domain-containing protein</fullName>
    </recommendedName>
</protein>
<proteinExistence type="predicted"/>
<feature type="region of interest" description="Disordered" evidence="1">
    <location>
        <begin position="70"/>
        <end position="95"/>
    </location>
</feature>
<dbReference type="STRING" id="1094619.G4YY77"/>
<evidence type="ECO:0000256" key="1">
    <source>
        <dbReference type="SAM" id="MobiDB-lite"/>
    </source>
</evidence>
<keyword evidence="4" id="KW-1185">Reference proteome</keyword>
<dbReference type="SMR" id="G4YY77"/>
<evidence type="ECO:0000259" key="2">
    <source>
        <dbReference type="Pfam" id="PF14681"/>
    </source>
</evidence>
<evidence type="ECO:0000313" key="3">
    <source>
        <dbReference type="EMBL" id="EGZ23228.1"/>
    </source>
</evidence>
<organism evidence="3 4">
    <name type="scientific">Phytophthora sojae (strain P6497)</name>
    <name type="common">Soybean stem and root rot agent</name>
    <name type="synonym">Phytophthora megasperma f. sp. glycines</name>
    <dbReference type="NCBI Taxonomy" id="1094619"/>
    <lineage>
        <taxon>Eukaryota</taxon>
        <taxon>Sar</taxon>
        <taxon>Stramenopiles</taxon>
        <taxon>Oomycota</taxon>
        <taxon>Peronosporomycetes</taxon>
        <taxon>Peronosporales</taxon>
        <taxon>Peronosporaceae</taxon>
        <taxon>Phytophthora</taxon>
    </lineage>
</organism>
<name>G4YY77_PHYSP</name>
<dbReference type="OMA" id="DSKSEWQ"/>
<dbReference type="GeneID" id="20639497"/>
<dbReference type="Pfam" id="PF14681">
    <property type="entry name" value="UPRTase"/>
    <property type="match status" value="1"/>
</dbReference>
<dbReference type="InterPro" id="IPR029057">
    <property type="entry name" value="PRTase-like"/>
</dbReference>
<dbReference type="KEGG" id="psoj:PHYSODRAFT_263397"/>
<dbReference type="Proteomes" id="UP000002640">
    <property type="component" value="Unassembled WGS sequence"/>
</dbReference>
<gene>
    <name evidence="3" type="ORF">PHYSODRAFT_263397</name>
</gene>
<sequence length="307" mass="34149">MEMDTPVPNASVETPHVERISRYLREVDRRAILLRIEGGEKQAVLAKEYQVSRAAICNLNKHRDEVLARKDGNPLAKHPRKPRPKATIAGMPSSMKWSSSKNRYIHVLGSTSGSSLERDRTGMFELKSRAAALLLTTLRNKFTTSVELLRASERLVRLLMEEALALPPIRKIGILLDDQHRESGLQSEHPPCAVSIEKDEGHPMLELFRTMGPEQPTGLVGSQLPTSLVYHNVFLLSDVSTSGRRLCAAIRCLLERGASPVMMFIVSLMTTNEAVELVHLQFSDVTFVTAHIVADEEGDRDDARPAS</sequence>
<dbReference type="SUPFAM" id="SSF53271">
    <property type="entry name" value="PRTase-like"/>
    <property type="match status" value="1"/>
</dbReference>
<dbReference type="RefSeq" id="XP_009518516.1">
    <property type="nucleotide sequence ID" value="XM_009520221.1"/>
</dbReference>
<feature type="domain" description="Phosphoribosyltransferase" evidence="2">
    <location>
        <begin position="128"/>
        <end position="292"/>
    </location>
</feature>